<evidence type="ECO:0000313" key="1">
    <source>
        <dbReference type="EMBL" id="KAJ1131909.1"/>
    </source>
</evidence>
<proteinExistence type="predicted"/>
<name>A0AAV7PVC8_PLEWA</name>
<dbReference type="EMBL" id="JANPWB010000011">
    <property type="protein sequence ID" value="KAJ1131909.1"/>
    <property type="molecule type" value="Genomic_DNA"/>
</dbReference>
<reference evidence="1" key="1">
    <citation type="journal article" date="2022" name="bioRxiv">
        <title>Sequencing and chromosome-scale assembly of the giantPleurodeles waltlgenome.</title>
        <authorList>
            <person name="Brown T."/>
            <person name="Elewa A."/>
            <person name="Iarovenko S."/>
            <person name="Subramanian E."/>
            <person name="Araus A.J."/>
            <person name="Petzold A."/>
            <person name="Susuki M."/>
            <person name="Suzuki K.-i.T."/>
            <person name="Hayashi T."/>
            <person name="Toyoda A."/>
            <person name="Oliveira C."/>
            <person name="Osipova E."/>
            <person name="Leigh N.D."/>
            <person name="Simon A."/>
            <person name="Yun M.H."/>
        </authorList>
    </citation>
    <scope>NUCLEOTIDE SEQUENCE</scope>
    <source>
        <strain evidence="1">20211129_DDA</strain>
        <tissue evidence="1">Liver</tissue>
    </source>
</reference>
<organism evidence="1 2">
    <name type="scientific">Pleurodeles waltl</name>
    <name type="common">Iberian ribbed newt</name>
    <dbReference type="NCBI Taxonomy" id="8319"/>
    <lineage>
        <taxon>Eukaryota</taxon>
        <taxon>Metazoa</taxon>
        <taxon>Chordata</taxon>
        <taxon>Craniata</taxon>
        <taxon>Vertebrata</taxon>
        <taxon>Euteleostomi</taxon>
        <taxon>Amphibia</taxon>
        <taxon>Batrachia</taxon>
        <taxon>Caudata</taxon>
        <taxon>Salamandroidea</taxon>
        <taxon>Salamandridae</taxon>
        <taxon>Pleurodelinae</taxon>
        <taxon>Pleurodeles</taxon>
    </lineage>
</organism>
<dbReference type="Proteomes" id="UP001066276">
    <property type="component" value="Chromosome 7"/>
</dbReference>
<dbReference type="AlphaFoldDB" id="A0AAV7PVC8"/>
<keyword evidence="2" id="KW-1185">Reference proteome</keyword>
<sequence length="150" mass="17382">MLNRLPYSCVVLKMPNLVIYSTYLLIWHTTAFCNQISRTSDNNPEPLQRPGTRFTAAFARLCTNLVFRSHMTADHIDAVDMKMRPTLESEASSNFVILRSQFQEMMKSNTNIAPAFSHEVTYCSREIFQYRENWCSALARDHVAWVLDHS</sequence>
<evidence type="ECO:0000313" key="2">
    <source>
        <dbReference type="Proteomes" id="UP001066276"/>
    </source>
</evidence>
<comment type="caution">
    <text evidence="1">The sequence shown here is derived from an EMBL/GenBank/DDBJ whole genome shotgun (WGS) entry which is preliminary data.</text>
</comment>
<protein>
    <submittedName>
        <fullName evidence="1">Uncharacterized protein</fullName>
    </submittedName>
</protein>
<accession>A0AAV7PVC8</accession>
<gene>
    <name evidence="1" type="ORF">NDU88_010239</name>
</gene>